<reference evidence="1" key="1">
    <citation type="submission" date="2014-09" db="EMBL/GenBank/DDBJ databases">
        <authorList>
            <person name="Magalhaes I.L.F."/>
            <person name="Oliveira U."/>
            <person name="Santos F.R."/>
            <person name="Vidigal T.H.D.A."/>
            <person name="Brescovit A.D."/>
            <person name="Santos A.J."/>
        </authorList>
    </citation>
    <scope>NUCLEOTIDE SEQUENCE</scope>
    <source>
        <tissue evidence="1">Shoot tissue taken approximately 20 cm above the soil surface</tissue>
    </source>
</reference>
<reference evidence="1" key="2">
    <citation type="journal article" date="2015" name="Data Brief">
        <title>Shoot transcriptome of the giant reed, Arundo donax.</title>
        <authorList>
            <person name="Barrero R.A."/>
            <person name="Guerrero F.D."/>
            <person name="Moolhuijzen P."/>
            <person name="Goolsby J.A."/>
            <person name="Tidwell J."/>
            <person name="Bellgard S.E."/>
            <person name="Bellgard M.I."/>
        </authorList>
    </citation>
    <scope>NUCLEOTIDE SEQUENCE</scope>
    <source>
        <tissue evidence="1">Shoot tissue taken approximately 20 cm above the soil surface</tissue>
    </source>
</reference>
<sequence>MHSDSVCRITTWTCQGQAMSCRRRRRSWTS</sequence>
<accession>A0A0A9B768</accession>
<evidence type="ECO:0000313" key="1">
    <source>
        <dbReference type="EMBL" id="JAD59186.1"/>
    </source>
</evidence>
<name>A0A0A9B768_ARUDO</name>
<dbReference type="EMBL" id="GBRH01238709">
    <property type="protein sequence ID" value="JAD59186.1"/>
    <property type="molecule type" value="Transcribed_RNA"/>
</dbReference>
<dbReference type="AlphaFoldDB" id="A0A0A9B768"/>
<organism evidence="1">
    <name type="scientific">Arundo donax</name>
    <name type="common">Giant reed</name>
    <name type="synonym">Donax arundinaceus</name>
    <dbReference type="NCBI Taxonomy" id="35708"/>
    <lineage>
        <taxon>Eukaryota</taxon>
        <taxon>Viridiplantae</taxon>
        <taxon>Streptophyta</taxon>
        <taxon>Embryophyta</taxon>
        <taxon>Tracheophyta</taxon>
        <taxon>Spermatophyta</taxon>
        <taxon>Magnoliopsida</taxon>
        <taxon>Liliopsida</taxon>
        <taxon>Poales</taxon>
        <taxon>Poaceae</taxon>
        <taxon>PACMAD clade</taxon>
        <taxon>Arundinoideae</taxon>
        <taxon>Arundineae</taxon>
        <taxon>Arundo</taxon>
    </lineage>
</organism>
<proteinExistence type="predicted"/>
<protein>
    <submittedName>
        <fullName evidence="1">Uncharacterized protein</fullName>
    </submittedName>
</protein>